<dbReference type="InterPro" id="IPR013783">
    <property type="entry name" value="Ig-like_fold"/>
</dbReference>
<reference evidence="2" key="1">
    <citation type="submission" date="2020-11" db="EMBL/GenBank/DDBJ databases">
        <title>Chlorella ohadii genome sequencing and assembly.</title>
        <authorList>
            <person name="Murik O."/>
            <person name="Treves H."/>
            <person name="Kedem I."/>
            <person name="Shotland Y."/>
            <person name="Kaplan A."/>
        </authorList>
    </citation>
    <scope>NUCLEOTIDE SEQUENCE</scope>
    <source>
        <strain evidence="2">1</strain>
    </source>
</reference>
<dbReference type="Proteomes" id="UP001205105">
    <property type="component" value="Unassembled WGS sequence"/>
</dbReference>
<gene>
    <name evidence="2" type="ORF">COHA_003918</name>
</gene>
<dbReference type="CDD" id="cd00063">
    <property type="entry name" value="FN3"/>
    <property type="match status" value="1"/>
</dbReference>
<protein>
    <recommendedName>
        <fullName evidence="1">Fibronectin type-III domain-containing protein</fullName>
    </recommendedName>
</protein>
<dbReference type="InterPro" id="IPR003961">
    <property type="entry name" value="FN3_dom"/>
</dbReference>
<dbReference type="InterPro" id="IPR036116">
    <property type="entry name" value="FN3_sf"/>
</dbReference>
<name>A0AAD5DR91_9CHLO</name>
<dbReference type="SUPFAM" id="SSF49265">
    <property type="entry name" value="Fibronectin type III"/>
    <property type="match status" value="1"/>
</dbReference>
<comment type="caution">
    <text evidence="2">The sequence shown here is derived from an EMBL/GenBank/DDBJ whole genome shotgun (WGS) entry which is preliminary data.</text>
</comment>
<dbReference type="PROSITE" id="PS50853">
    <property type="entry name" value="FN3"/>
    <property type="match status" value="1"/>
</dbReference>
<feature type="domain" description="Fibronectin type-III" evidence="1">
    <location>
        <begin position="172"/>
        <end position="273"/>
    </location>
</feature>
<accession>A0AAD5DR91</accession>
<keyword evidence="3" id="KW-1185">Reference proteome</keyword>
<evidence type="ECO:0000313" key="2">
    <source>
        <dbReference type="EMBL" id="KAI7842277.1"/>
    </source>
</evidence>
<proteinExistence type="predicted"/>
<dbReference type="Gene3D" id="2.60.40.10">
    <property type="entry name" value="Immunoglobulins"/>
    <property type="match status" value="1"/>
</dbReference>
<evidence type="ECO:0000259" key="1">
    <source>
        <dbReference type="PROSITE" id="PS50853"/>
    </source>
</evidence>
<dbReference type="EMBL" id="JADXDR010000053">
    <property type="protein sequence ID" value="KAI7842277.1"/>
    <property type="molecule type" value="Genomic_DNA"/>
</dbReference>
<evidence type="ECO:0000313" key="3">
    <source>
        <dbReference type="Proteomes" id="UP001205105"/>
    </source>
</evidence>
<sequence length="1297" mass="133103">MSAQSGTRWALEPGPAEGLFYIRAACAFTNPLYLGFHKSDCQGSVPALYPRTGPSASFVDLVWALEPVSQSVGAAQIDSVRLVSINTVRVLVRPVAGLGVVYRVLGTPLTPGAAVMDVTGPGQLVGGQLLFTFVGVATPGTAYDFTVQASTSLQSGPTSAPVRISIPQRPGPPRDLQVQSVVGPGNVPTIVADFLPPADNGGASVEAYRVIGRASGKPNIVQSGRPTVLSNGRLQVRFTSYAPLRVYSFTAAALNPAGWGDATSPVRLLAPWNGVCQPEAEPCTAGNTCCSATYCQKSRIMQQLGTCKQCVAPNLFGCSRLNSCCQGRKCEMQNSTDSMGQCRTCISATRLGCDTAADCCNSLACERSRSTASMGTCQRCISVARHGCSQNADCCNSSLCQKDAAASPLGSCRTCIAVSKHGCRQKSECCGGSSCVKDQASAAAGSCATCIPDNAYGCESNAECCTPGYQCIAGQCRCATEAEGCSEGRNCCGVGTSLFCQRSDALDLGGSCEKCVGDGRFGCSRDSHCCTAGYLCNRGTCQCSQRGGKCLSDASCCGGPDGAAYCQRNSPTDAYGTCQACISSARFGCAGNNCCSDLMCVPGGGSRTCRCAAANAACISHDSCCPGAKPLFCERGAAADAQGTCKNCIARGRAGCSATNNCCAGNRCQRRDAAAQGTCQQCIALLSFGCDVAADCCNRNVCQRDAAEDTIGSCQTCVALTKSGCARSSNCCTGLCQREALSSAVGTCETCVELSKFGCARSSQCCDSNKCELQTNSSTVGQCKQCIADASFGCASSADCCGGSKCQKARATDPLGFCRPCVQDNTFGCAGSSSDDCCSDLMCRPSQNARTCTCAPQNAACVSDGSCCNSLLCVRDSPPPVPVPAGNFGICSSCIPDSKFGCLSKASCCTASRQCQKATEDARAGTCETCIARDSFGCGAPGDCCNGSDKCQRRNAADAMGSCRSCIAQSLFGCETSADCCGGATCQKERSTDQFGTCVPCVQDNKFGCAGSNSDGCCSDFICQLSTNNARACICSPLDSTCLTKNSCCNSNHVCQRASQSDALGNCKTCIAPASSGCASASDCCTKTNVCQKENRLATTLGSCRTCVDDGQLGCSKDADCCNPSTPCNGGRCGCSKRGEVCSSSTSCCQDGGVPLYCQKDGYLSPLGTCQPCVANAKYGCNLQASGSCCDSSGQFACARGLGDSHYVCRKTLQAPCGLEDSPCQTEADCCEGNPAVDQPPLYCVRATPLGRGTCKQCATAKLHGCDTADDLSCCSLGAAPEVCTDNGKGGGVCLLA</sequence>
<organism evidence="2 3">
    <name type="scientific">Chlorella ohadii</name>
    <dbReference type="NCBI Taxonomy" id="2649997"/>
    <lineage>
        <taxon>Eukaryota</taxon>
        <taxon>Viridiplantae</taxon>
        <taxon>Chlorophyta</taxon>
        <taxon>core chlorophytes</taxon>
        <taxon>Trebouxiophyceae</taxon>
        <taxon>Chlorellales</taxon>
        <taxon>Chlorellaceae</taxon>
        <taxon>Chlorella clade</taxon>
        <taxon>Chlorella</taxon>
    </lineage>
</organism>